<evidence type="ECO:0000259" key="2">
    <source>
        <dbReference type="Pfam" id="PF16471"/>
    </source>
</evidence>
<feature type="domain" description="JNK-interacting protein leucine zipper II" evidence="2">
    <location>
        <begin position="36"/>
        <end position="73"/>
    </location>
</feature>
<dbReference type="Pfam" id="PF16471">
    <property type="entry name" value="JIP_LZII"/>
    <property type="match status" value="1"/>
</dbReference>
<dbReference type="GO" id="GO:0019894">
    <property type="term" value="F:kinesin binding"/>
    <property type="evidence" value="ECO:0007669"/>
    <property type="project" value="TreeGrafter"/>
</dbReference>
<reference evidence="3" key="1">
    <citation type="submission" date="2019-05" db="EMBL/GenBank/DDBJ databases">
        <title>Annotation for the trematode Fasciolopsis buski.</title>
        <authorList>
            <person name="Choi Y.-J."/>
        </authorList>
    </citation>
    <scope>NUCLEOTIDE SEQUENCE</scope>
    <source>
        <strain evidence="3">HT</strain>
        <tissue evidence="3">Whole worm</tissue>
    </source>
</reference>
<dbReference type="AlphaFoldDB" id="A0A8E0VFC4"/>
<dbReference type="GO" id="GO:0016192">
    <property type="term" value="P:vesicle-mediated transport"/>
    <property type="evidence" value="ECO:0007669"/>
    <property type="project" value="TreeGrafter"/>
</dbReference>
<evidence type="ECO:0000313" key="4">
    <source>
        <dbReference type="Proteomes" id="UP000728185"/>
    </source>
</evidence>
<dbReference type="InterPro" id="IPR032486">
    <property type="entry name" value="JIP_LZII"/>
</dbReference>
<evidence type="ECO:0000256" key="1">
    <source>
        <dbReference type="SAM" id="MobiDB-lite"/>
    </source>
</evidence>
<dbReference type="PANTHER" id="PTHR13886:SF4">
    <property type="entry name" value="JNK-INTERACTING PROTEIN 3"/>
    <property type="match status" value="1"/>
</dbReference>
<dbReference type="EMBL" id="LUCM01010645">
    <property type="protein sequence ID" value="KAA0185181.1"/>
    <property type="molecule type" value="Genomic_DNA"/>
</dbReference>
<protein>
    <submittedName>
        <fullName evidence="3">Putative jnk/sapk-associated protein</fullName>
    </submittedName>
</protein>
<organism evidence="3 4">
    <name type="scientific">Fasciolopsis buskii</name>
    <dbReference type="NCBI Taxonomy" id="27845"/>
    <lineage>
        <taxon>Eukaryota</taxon>
        <taxon>Metazoa</taxon>
        <taxon>Spiralia</taxon>
        <taxon>Lophotrochozoa</taxon>
        <taxon>Platyhelminthes</taxon>
        <taxon>Trematoda</taxon>
        <taxon>Digenea</taxon>
        <taxon>Plagiorchiida</taxon>
        <taxon>Echinostomata</taxon>
        <taxon>Echinostomatoidea</taxon>
        <taxon>Fasciolidae</taxon>
        <taxon>Fasciolopsis</taxon>
    </lineage>
</organism>
<dbReference type="InterPro" id="IPR039911">
    <property type="entry name" value="JIP3/JIP4"/>
</dbReference>
<dbReference type="OrthoDB" id="10256043at2759"/>
<dbReference type="GO" id="GO:0005737">
    <property type="term" value="C:cytoplasm"/>
    <property type="evidence" value="ECO:0007669"/>
    <property type="project" value="TreeGrafter"/>
</dbReference>
<feature type="region of interest" description="Disordered" evidence="1">
    <location>
        <begin position="1"/>
        <end position="20"/>
    </location>
</feature>
<sequence>MDCESVVAPSTTADGDDDDEAIRISEAADCTENCYGVMKEVEKLINENMELSATKNALNVVKNDLIRKLDDVTG</sequence>
<gene>
    <name evidence="3" type="ORF">FBUS_09467</name>
</gene>
<dbReference type="PANTHER" id="PTHR13886">
    <property type="entry name" value="JNK/SAPK-ASSOCIATED PROTEIN"/>
    <property type="match status" value="1"/>
</dbReference>
<keyword evidence="4" id="KW-1185">Reference proteome</keyword>
<proteinExistence type="predicted"/>
<dbReference type="GO" id="GO:0008432">
    <property type="term" value="F:JUN kinase binding"/>
    <property type="evidence" value="ECO:0007669"/>
    <property type="project" value="TreeGrafter"/>
</dbReference>
<evidence type="ECO:0000313" key="3">
    <source>
        <dbReference type="EMBL" id="KAA0185181.1"/>
    </source>
</evidence>
<comment type="caution">
    <text evidence="3">The sequence shown here is derived from an EMBL/GenBank/DDBJ whole genome shotgun (WGS) entry which is preliminary data.</text>
</comment>
<dbReference type="GO" id="GO:0030159">
    <property type="term" value="F:signaling receptor complex adaptor activity"/>
    <property type="evidence" value="ECO:0007669"/>
    <property type="project" value="TreeGrafter"/>
</dbReference>
<dbReference type="Proteomes" id="UP000728185">
    <property type="component" value="Unassembled WGS sequence"/>
</dbReference>
<dbReference type="Gene3D" id="1.20.5.1000">
    <property type="entry name" value="arf6 gtpase in complex with a specific effector, jip4"/>
    <property type="match status" value="1"/>
</dbReference>
<accession>A0A8E0VFC4</accession>
<name>A0A8E0VFC4_9TREM</name>
<dbReference type="GO" id="GO:0005078">
    <property type="term" value="F:MAP-kinase scaffold activity"/>
    <property type="evidence" value="ECO:0007669"/>
    <property type="project" value="InterPro"/>
</dbReference>